<evidence type="ECO:0000313" key="3">
    <source>
        <dbReference type="Proteomes" id="UP000011134"/>
    </source>
</evidence>
<organism evidence="2 3">
    <name type="scientific">Photobacterium marinum</name>
    <dbReference type="NCBI Taxonomy" id="1056511"/>
    <lineage>
        <taxon>Bacteria</taxon>
        <taxon>Pseudomonadati</taxon>
        <taxon>Pseudomonadota</taxon>
        <taxon>Gammaproteobacteria</taxon>
        <taxon>Vibrionales</taxon>
        <taxon>Vibrionaceae</taxon>
        <taxon>Photobacterium</taxon>
    </lineage>
</organism>
<proteinExistence type="predicted"/>
<protein>
    <submittedName>
        <fullName evidence="2">Uncharacterized protein</fullName>
    </submittedName>
</protein>
<sequence length="99" mass="10407">MPIEGADIRPEPLASALTQNEDLLATANQMLGQGERAIASCPVSVEQATRLVNTQAASGELQAAVTQVDALATAGPSAQPDRQKQQAKPVRQRSGRVFI</sequence>
<reference evidence="2 3" key="1">
    <citation type="submission" date="2012-12" db="EMBL/GenBank/DDBJ databases">
        <title>Genome Assembly of Photobacterium sp. AK15.</title>
        <authorList>
            <person name="Khatri I."/>
            <person name="Vaidya B."/>
            <person name="Srinivas T.N.R."/>
            <person name="Subramanian S."/>
            <person name="Pinnaka A."/>
        </authorList>
    </citation>
    <scope>NUCLEOTIDE SEQUENCE [LARGE SCALE GENOMIC DNA]</scope>
    <source>
        <strain evidence="2 3">AK15</strain>
    </source>
</reference>
<accession>L8JED4</accession>
<feature type="compositionally biased region" description="Basic residues" evidence="1">
    <location>
        <begin position="90"/>
        <end position="99"/>
    </location>
</feature>
<dbReference type="PATRIC" id="fig|1056511.3.peg.781"/>
<dbReference type="EMBL" id="AMZO01000003">
    <property type="protein sequence ID" value="ELR67211.1"/>
    <property type="molecule type" value="Genomic_DNA"/>
</dbReference>
<dbReference type="RefSeq" id="WP_007462647.1">
    <property type="nucleotide sequence ID" value="NZ_AMZO01000003.1"/>
</dbReference>
<evidence type="ECO:0000256" key="1">
    <source>
        <dbReference type="SAM" id="MobiDB-lite"/>
    </source>
</evidence>
<feature type="region of interest" description="Disordered" evidence="1">
    <location>
        <begin position="73"/>
        <end position="99"/>
    </location>
</feature>
<keyword evidence="3" id="KW-1185">Reference proteome</keyword>
<dbReference type="Proteomes" id="UP000011134">
    <property type="component" value="Unassembled WGS sequence"/>
</dbReference>
<name>L8JED4_9GAMM</name>
<dbReference type="OrthoDB" id="5817089at2"/>
<comment type="caution">
    <text evidence="2">The sequence shown here is derived from an EMBL/GenBank/DDBJ whole genome shotgun (WGS) entry which is preliminary data.</text>
</comment>
<dbReference type="AlphaFoldDB" id="L8JED4"/>
<gene>
    <name evidence="2" type="ORF">C942_02719</name>
</gene>
<evidence type="ECO:0000313" key="2">
    <source>
        <dbReference type="EMBL" id="ELR67211.1"/>
    </source>
</evidence>